<name>A0A1X7SJE9_AMPQE</name>
<evidence type="ECO:0000313" key="1">
    <source>
        <dbReference type="EnsemblMetazoa" id="Aqu2.1.02163_001"/>
    </source>
</evidence>
<proteinExistence type="predicted"/>
<protein>
    <submittedName>
        <fullName evidence="1">Uncharacterized protein</fullName>
    </submittedName>
</protein>
<dbReference type="EnsemblMetazoa" id="Aqu2.1.02163_001">
    <property type="protein sequence ID" value="Aqu2.1.02163_001"/>
    <property type="gene ID" value="Aqu2.1.02163"/>
</dbReference>
<organism evidence="1">
    <name type="scientific">Amphimedon queenslandica</name>
    <name type="common">Sponge</name>
    <dbReference type="NCBI Taxonomy" id="400682"/>
    <lineage>
        <taxon>Eukaryota</taxon>
        <taxon>Metazoa</taxon>
        <taxon>Porifera</taxon>
        <taxon>Demospongiae</taxon>
        <taxon>Heteroscleromorpha</taxon>
        <taxon>Haplosclerida</taxon>
        <taxon>Niphatidae</taxon>
        <taxon>Amphimedon</taxon>
    </lineage>
</organism>
<sequence>MLQKVERLSTSGNKLPHHIKGTGNKVAQCMLGLKFDRASRVLVLPDTPIPSIHSRAADIFWGVVGTRWSLHLMTSVLNWIRLKDVLCRICSRSSWRSFLLMRLKRPSRELEVSTTTTI</sequence>
<reference evidence="1" key="1">
    <citation type="submission" date="2017-05" db="UniProtKB">
        <authorList>
            <consortium name="EnsemblMetazoa"/>
        </authorList>
    </citation>
    <scope>IDENTIFICATION</scope>
</reference>
<accession>A0A1X7SJE9</accession>
<dbReference type="AlphaFoldDB" id="A0A1X7SJE9"/>
<dbReference type="InParanoid" id="A0A1X7SJE9"/>